<dbReference type="Pfam" id="PF01081">
    <property type="entry name" value="Aldolase"/>
    <property type="match status" value="1"/>
</dbReference>
<evidence type="ECO:0000313" key="7">
    <source>
        <dbReference type="Proteomes" id="UP000247978"/>
    </source>
</evidence>
<organism evidence="6 7">
    <name type="scientific">Pseudogracilibacillus auburnensis</name>
    <dbReference type="NCBI Taxonomy" id="1494959"/>
    <lineage>
        <taxon>Bacteria</taxon>
        <taxon>Bacillati</taxon>
        <taxon>Bacillota</taxon>
        <taxon>Bacilli</taxon>
        <taxon>Bacillales</taxon>
        <taxon>Bacillaceae</taxon>
        <taxon>Pseudogracilibacillus</taxon>
    </lineage>
</organism>
<dbReference type="PANTHER" id="PTHR30246">
    <property type="entry name" value="2-KETO-3-DEOXY-6-PHOSPHOGLUCONATE ALDOLASE"/>
    <property type="match status" value="1"/>
</dbReference>
<evidence type="ECO:0000256" key="2">
    <source>
        <dbReference type="ARBA" id="ARBA00006906"/>
    </source>
</evidence>
<dbReference type="NCBIfam" id="TIGR01182">
    <property type="entry name" value="eda"/>
    <property type="match status" value="1"/>
</dbReference>
<proteinExistence type="inferred from homology"/>
<dbReference type="GO" id="GO:0016829">
    <property type="term" value="F:lyase activity"/>
    <property type="evidence" value="ECO:0007669"/>
    <property type="project" value="UniProtKB-KW"/>
</dbReference>
<dbReference type="InterPro" id="IPR000887">
    <property type="entry name" value="Aldlse_KDPG_KHG"/>
</dbReference>
<dbReference type="Proteomes" id="UP000247978">
    <property type="component" value="Unassembled WGS sequence"/>
</dbReference>
<gene>
    <name evidence="6" type="ORF">DFR56_102137</name>
</gene>
<dbReference type="PANTHER" id="PTHR30246:SF1">
    <property type="entry name" value="2-DEHYDRO-3-DEOXY-6-PHOSPHOGALACTONATE ALDOLASE-RELATED"/>
    <property type="match status" value="1"/>
</dbReference>
<comment type="pathway">
    <text evidence="1">Carbohydrate acid metabolism.</text>
</comment>
<evidence type="ECO:0000256" key="3">
    <source>
        <dbReference type="ARBA" id="ARBA00011233"/>
    </source>
</evidence>
<comment type="similarity">
    <text evidence="2">Belongs to the KHG/KDPG aldolase family.</text>
</comment>
<dbReference type="OrthoDB" id="9802667at2"/>
<evidence type="ECO:0000256" key="1">
    <source>
        <dbReference type="ARBA" id="ARBA00004761"/>
    </source>
</evidence>
<dbReference type="InterPro" id="IPR013785">
    <property type="entry name" value="Aldolase_TIM"/>
</dbReference>
<dbReference type="EMBL" id="QJJQ01000002">
    <property type="protein sequence ID" value="PXW89360.1"/>
    <property type="molecule type" value="Genomic_DNA"/>
</dbReference>
<sequence>MKSYNILKKLNESKITVVIRGDTIEQAEKIVAACVNGGVKSLEITFTVPKAHHLLEKIREKYDSVVVGAGTVLDSETARLAILSGADFIVSPHFDVETAKLCNRYCIPYLPGCMTINEMIHAIEYGVTIIKLFPGQLFSPSIIQNIKGPLPYIQIMPTGGISLDNLNTWLDAGATLVGVGSDITYPAKDDHYDRVEKLASKFVRMAIQNGK</sequence>
<accession>A0A2V3W5T0</accession>
<dbReference type="RefSeq" id="WP_110394090.1">
    <property type="nucleotide sequence ID" value="NZ_JADIJL010000001.1"/>
</dbReference>
<evidence type="ECO:0000256" key="5">
    <source>
        <dbReference type="ARBA" id="ARBA00023277"/>
    </source>
</evidence>
<keyword evidence="5" id="KW-0119">Carbohydrate metabolism</keyword>
<evidence type="ECO:0000313" key="6">
    <source>
        <dbReference type="EMBL" id="PXW89360.1"/>
    </source>
</evidence>
<dbReference type="SUPFAM" id="SSF51569">
    <property type="entry name" value="Aldolase"/>
    <property type="match status" value="1"/>
</dbReference>
<name>A0A2V3W5T0_9BACI</name>
<dbReference type="AlphaFoldDB" id="A0A2V3W5T0"/>
<protein>
    <submittedName>
        <fullName evidence="6">2-dehydro-3-deoxyphosphogluconate aldolase/(4S)-4-hydroxy-2-oxoglutarate aldolase</fullName>
    </submittedName>
</protein>
<keyword evidence="7" id="KW-1185">Reference proteome</keyword>
<evidence type="ECO:0000256" key="4">
    <source>
        <dbReference type="ARBA" id="ARBA00023239"/>
    </source>
</evidence>
<dbReference type="CDD" id="cd00452">
    <property type="entry name" value="KDPG_aldolase"/>
    <property type="match status" value="1"/>
</dbReference>
<comment type="subunit">
    <text evidence="3">Homotrimer.</text>
</comment>
<keyword evidence="4" id="KW-0456">Lyase</keyword>
<dbReference type="NCBIfam" id="NF005119">
    <property type="entry name" value="PRK06552.1"/>
    <property type="match status" value="1"/>
</dbReference>
<dbReference type="Gene3D" id="3.20.20.70">
    <property type="entry name" value="Aldolase class I"/>
    <property type="match status" value="1"/>
</dbReference>
<reference evidence="6 7" key="1">
    <citation type="submission" date="2018-05" db="EMBL/GenBank/DDBJ databases">
        <title>Genomic Encyclopedia of Type Strains, Phase IV (KMG-IV): sequencing the most valuable type-strain genomes for metagenomic binning, comparative biology and taxonomic classification.</title>
        <authorList>
            <person name="Goeker M."/>
        </authorList>
    </citation>
    <scope>NUCLEOTIDE SEQUENCE [LARGE SCALE GENOMIC DNA]</scope>
    <source>
        <strain evidence="6 7">DSM 28556</strain>
    </source>
</reference>
<comment type="caution">
    <text evidence="6">The sequence shown here is derived from an EMBL/GenBank/DDBJ whole genome shotgun (WGS) entry which is preliminary data.</text>
</comment>